<feature type="domain" description="TLDc" evidence="1">
    <location>
        <begin position="6"/>
        <end position="63"/>
    </location>
</feature>
<accession>A0A0G4FSF4</accession>
<dbReference type="InParanoid" id="A0A0G4FSF4"/>
<dbReference type="VEuPathDB" id="CryptoDB:Vbra_21631"/>
<dbReference type="EMBL" id="CDMY01000488">
    <property type="protein sequence ID" value="CEM17346.1"/>
    <property type="molecule type" value="Genomic_DNA"/>
</dbReference>
<dbReference type="InterPro" id="IPR006571">
    <property type="entry name" value="TLDc_dom"/>
</dbReference>
<evidence type="ECO:0000259" key="1">
    <source>
        <dbReference type="Pfam" id="PF07534"/>
    </source>
</evidence>
<evidence type="ECO:0000313" key="3">
    <source>
        <dbReference type="Proteomes" id="UP000041254"/>
    </source>
</evidence>
<sequence length="175" mass="18827">MIDIPNPTPTLLYSSTRDGGDFGTMMDKVGDASGLLFLVNHNDTHRFGSFVGGQLKSPADGKYKVPLFFISISGAYGQVTKVPIPEARQWVGVAGHDASIRFSTASRGKMTIALGYLWVALGSPGPADDVRSMYQWVEKDDLPAGYLGRLSGNGTLAGTWYFTAKEIAIYQVKSG</sequence>
<proteinExistence type="predicted"/>
<dbReference type="PhylomeDB" id="A0A0G4FSF4"/>
<dbReference type="Proteomes" id="UP000041254">
    <property type="component" value="Unassembled WGS sequence"/>
</dbReference>
<organism evidence="2 3">
    <name type="scientific">Vitrella brassicaformis (strain CCMP3155)</name>
    <dbReference type="NCBI Taxonomy" id="1169540"/>
    <lineage>
        <taxon>Eukaryota</taxon>
        <taxon>Sar</taxon>
        <taxon>Alveolata</taxon>
        <taxon>Colpodellida</taxon>
        <taxon>Vitrellaceae</taxon>
        <taxon>Vitrella</taxon>
    </lineage>
</organism>
<gene>
    <name evidence="2" type="ORF">Vbra_21631</name>
</gene>
<dbReference type="Pfam" id="PF07534">
    <property type="entry name" value="TLD"/>
    <property type="match status" value="1"/>
</dbReference>
<protein>
    <recommendedName>
        <fullName evidence="1">TLDc domain-containing protein</fullName>
    </recommendedName>
</protein>
<keyword evidence="3" id="KW-1185">Reference proteome</keyword>
<reference evidence="2 3" key="1">
    <citation type="submission" date="2014-11" db="EMBL/GenBank/DDBJ databases">
        <authorList>
            <person name="Zhu J."/>
            <person name="Qi W."/>
            <person name="Song R."/>
        </authorList>
    </citation>
    <scope>NUCLEOTIDE SEQUENCE [LARGE SCALE GENOMIC DNA]</scope>
</reference>
<evidence type="ECO:0000313" key="2">
    <source>
        <dbReference type="EMBL" id="CEM17346.1"/>
    </source>
</evidence>
<name>A0A0G4FSF4_VITBC</name>
<dbReference type="AlphaFoldDB" id="A0A0G4FSF4"/>